<dbReference type="RefSeq" id="WP_148972431.1">
    <property type="nucleotide sequence ID" value="NZ_CP043314.1"/>
</dbReference>
<dbReference type="EMBL" id="CP043314">
    <property type="protein sequence ID" value="QEK39308.1"/>
    <property type="molecule type" value="Genomic_DNA"/>
</dbReference>
<feature type="binding site" evidence="18">
    <location>
        <position position="68"/>
    </location>
    <ligand>
        <name>substrate</name>
    </ligand>
</feature>
<comment type="subunit">
    <text evidence="15 20">DNA polymerase III contains a core (composed of alpha, epsilon and theta chains) that associates with a tau subunit. This core dimerizes to form the POLIII' complex. PolIII' associates with the gamma complex (composed of gamma, delta, delta', psi and chi chains) and with the beta chain to form the complete DNA polymerase III complex.</text>
</comment>
<feature type="binding site" evidence="18">
    <location>
        <position position="26"/>
    </location>
    <ligand>
        <name>substrate</name>
    </ligand>
</feature>
<organism evidence="22 23">
    <name type="scientific">Candidatus Nesciobacter abundans</name>
    <dbReference type="NCBI Taxonomy" id="2601668"/>
    <lineage>
        <taxon>Bacteria</taxon>
        <taxon>Pseudomonadati</taxon>
        <taxon>Pseudomonadota</taxon>
        <taxon>Alphaproteobacteria</taxon>
        <taxon>Holosporales</taxon>
        <taxon>Holosporaceae</taxon>
        <taxon>Candidatus Nesciobacter</taxon>
    </lineage>
</organism>
<dbReference type="Pfam" id="PF00929">
    <property type="entry name" value="RNase_T"/>
    <property type="match status" value="1"/>
</dbReference>
<feature type="domain" description="Exonuclease" evidence="21">
    <location>
        <begin position="19"/>
        <end position="187"/>
    </location>
</feature>
<dbReference type="GO" id="GO:0008408">
    <property type="term" value="F:3'-5' exonuclease activity"/>
    <property type="evidence" value="ECO:0007669"/>
    <property type="project" value="TreeGrafter"/>
</dbReference>
<feature type="binding site" evidence="19">
    <location>
        <position position="24"/>
    </location>
    <ligand>
        <name>a divalent metal cation</name>
        <dbReference type="ChEBI" id="CHEBI:60240"/>
        <label>1</label>
        <note>catalytic</note>
    </ligand>
</feature>
<proteinExistence type="predicted"/>
<protein>
    <recommendedName>
        <fullName evidence="3 20">DNA polymerase III subunit epsilon</fullName>
        <ecNumber evidence="2 20">2.7.7.7</ecNumber>
    </recommendedName>
</protein>
<evidence type="ECO:0000256" key="10">
    <source>
        <dbReference type="ARBA" id="ARBA00022839"/>
    </source>
</evidence>
<dbReference type="PANTHER" id="PTHR30231">
    <property type="entry name" value="DNA POLYMERASE III SUBUNIT EPSILON"/>
    <property type="match status" value="1"/>
</dbReference>
<keyword evidence="6 20" id="KW-0235">DNA replication</keyword>
<evidence type="ECO:0000256" key="13">
    <source>
        <dbReference type="ARBA" id="ARBA00023211"/>
    </source>
</evidence>
<dbReference type="GO" id="GO:0005829">
    <property type="term" value="C:cytosol"/>
    <property type="evidence" value="ECO:0007669"/>
    <property type="project" value="TreeGrafter"/>
</dbReference>
<feature type="binding site" evidence="18">
    <location>
        <position position="73"/>
    </location>
    <ligand>
        <name>substrate</name>
    </ligand>
</feature>
<dbReference type="CDD" id="cd06131">
    <property type="entry name" value="DNA_pol_III_epsilon_Ecoli_like"/>
    <property type="match status" value="1"/>
</dbReference>
<gene>
    <name evidence="20 22" type="primary">dnaQ</name>
    <name evidence="22" type="ORF">FZC36_02655</name>
</gene>
<dbReference type="EC" id="2.7.7.7" evidence="2 20"/>
<evidence type="ECO:0000256" key="9">
    <source>
        <dbReference type="ARBA" id="ARBA00022801"/>
    </source>
</evidence>
<comment type="cofactor">
    <cofactor evidence="1 20">
        <name>Mn(2+)</name>
        <dbReference type="ChEBI" id="CHEBI:29035"/>
    </cofactor>
</comment>
<evidence type="ECO:0000256" key="1">
    <source>
        <dbReference type="ARBA" id="ARBA00001936"/>
    </source>
</evidence>
<evidence type="ECO:0000256" key="5">
    <source>
        <dbReference type="ARBA" id="ARBA00022695"/>
    </source>
</evidence>
<dbReference type="NCBIfam" id="NF004316">
    <property type="entry name" value="PRK05711.1"/>
    <property type="match status" value="1"/>
</dbReference>
<dbReference type="InterPro" id="IPR012337">
    <property type="entry name" value="RNaseH-like_sf"/>
</dbReference>
<dbReference type="OrthoDB" id="9804290at2"/>
<dbReference type="GO" id="GO:0003677">
    <property type="term" value="F:DNA binding"/>
    <property type="evidence" value="ECO:0007669"/>
    <property type="project" value="InterPro"/>
</dbReference>
<evidence type="ECO:0000256" key="19">
    <source>
        <dbReference type="PIRSR" id="PIRSR606309-3"/>
    </source>
</evidence>
<evidence type="ECO:0000256" key="7">
    <source>
        <dbReference type="ARBA" id="ARBA00022722"/>
    </source>
</evidence>
<evidence type="ECO:0000256" key="8">
    <source>
        <dbReference type="ARBA" id="ARBA00022723"/>
    </source>
</evidence>
<dbReference type="GO" id="GO:0003887">
    <property type="term" value="F:DNA-directed DNA polymerase activity"/>
    <property type="evidence" value="ECO:0007669"/>
    <property type="project" value="UniProtKB-KW"/>
</dbReference>
<evidence type="ECO:0000313" key="22">
    <source>
        <dbReference type="EMBL" id="QEK39308.1"/>
    </source>
</evidence>
<evidence type="ECO:0000256" key="16">
    <source>
        <dbReference type="ARBA" id="ARBA00049244"/>
    </source>
</evidence>
<comment type="function">
    <text evidence="14 20">DNA polymerase III is a complex, multichain enzyme responsible for most of the replicative synthesis in bacteria. The epsilon subunit contain the editing function and is a proofreading 3'-5' exonuclease.</text>
</comment>
<evidence type="ECO:0000256" key="12">
    <source>
        <dbReference type="ARBA" id="ARBA00022932"/>
    </source>
</evidence>
<dbReference type="InterPro" id="IPR013520">
    <property type="entry name" value="Ribonucl_H"/>
</dbReference>
<keyword evidence="12 20" id="KW-0239">DNA-directed DNA polymerase</keyword>
<reference evidence="22 23" key="1">
    <citation type="submission" date="2019-08" db="EMBL/GenBank/DDBJ databases">
        <title>Highly reduced genomes of protist endosymbionts show evolutionary convergence.</title>
        <authorList>
            <person name="George E."/>
            <person name="Husnik F."/>
            <person name="Tashyreva D."/>
            <person name="Prokopchuk G."/>
            <person name="Horak A."/>
            <person name="Kwong W.K."/>
            <person name="Lukes J."/>
            <person name="Keeling P.J."/>
        </authorList>
    </citation>
    <scope>NUCLEOTIDE SEQUENCE [LARGE SCALE GENOMIC DNA]</scope>
    <source>
        <strain evidence="22">1604HC</strain>
    </source>
</reference>
<feature type="binding site" evidence="19">
    <location>
        <position position="26"/>
    </location>
    <ligand>
        <name>a divalent metal cation</name>
        <dbReference type="ChEBI" id="CHEBI:60240"/>
        <label>1</label>
        <note>catalytic</note>
    </ligand>
</feature>
<feature type="active site" description="Proton acceptor" evidence="17">
    <location>
        <position position="165"/>
    </location>
</feature>
<dbReference type="NCBIfam" id="TIGR01406">
    <property type="entry name" value="dnaQ_proteo"/>
    <property type="match status" value="1"/>
</dbReference>
<keyword evidence="4 20" id="KW-0808">Transferase</keyword>
<keyword evidence="5 20" id="KW-0548">Nucleotidyltransferase</keyword>
<name>A0A5C0UGU6_9PROT</name>
<keyword evidence="9 20" id="KW-0378">Hydrolase</keyword>
<dbReference type="KEGG" id="nabu:FZC36_02655"/>
<keyword evidence="8 19" id="KW-0479">Metal-binding</keyword>
<keyword evidence="11 19" id="KW-0460">Magnesium</keyword>
<feature type="binding site" evidence="18">
    <location>
        <position position="170"/>
    </location>
    <ligand>
        <name>substrate</name>
    </ligand>
</feature>
<dbReference type="SUPFAM" id="SSF53098">
    <property type="entry name" value="Ribonuclease H-like"/>
    <property type="match status" value="1"/>
</dbReference>
<accession>A0A5C0UGU6</accession>
<dbReference type="AlphaFoldDB" id="A0A5C0UGU6"/>
<keyword evidence="10 20" id="KW-0269">Exonuclease</keyword>
<evidence type="ECO:0000256" key="14">
    <source>
        <dbReference type="ARBA" id="ARBA00025483"/>
    </source>
</evidence>
<dbReference type="Gene3D" id="3.30.420.10">
    <property type="entry name" value="Ribonuclease H-like superfamily/Ribonuclease H"/>
    <property type="match status" value="1"/>
</dbReference>
<evidence type="ECO:0000256" key="20">
    <source>
        <dbReference type="RuleBase" id="RU364087"/>
    </source>
</evidence>
<feature type="binding site" evidence="18">
    <location>
        <position position="24"/>
    </location>
    <ligand>
        <name>substrate</name>
    </ligand>
</feature>
<evidence type="ECO:0000256" key="2">
    <source>
        <dbReference type="ARBA" id="ARBA00012417"/>
    </source>
</evidence>
<dbReference type="SMART" id="SM00479">
    <property type="entry name" value="EXOIII"/>
    <property type="match status" value="1"/>
</dbReference>
<evidence type="ECO:0000256" key="11">
    <source>
        <dbReference type="ARBA" id="ARBA00022842"/>
    </source>
</evidence>
<comment type="catalytic activity">
    <reaction evidence="16 20">
        <text>DNA(n) + a 2'-deoxyribonucleoside 5'-triphosphate = DNA(n+1) + diphosphate</text>
        <dbReference type="Rhea" id="RHEA:22508"/>
        <dbReference type="Rhea" id="RHEA-COMP:17339"/>
        <dbReference type="Rhea" id="RHEA-COMP:17340"/>
        <dbReference type="ChEBI" id="CHEBI:33019"/>
        <dbReference type="ChEBI" id="CHEBI:61560"/>
        <dbReference type="ChEBI" id="CHEBI:173112"/>
        <dbReference type="EC" id="2.7.7.7"/>
    </reaction>
</comment>
<evidence type="ECO:0000256" key="6">
    <source>
        <dbReference type="ARBA" id="ARBA00022705"/>
    </source>
</evidence>
<feature type="binding site" evidence="19">
    <location>
        <position position="170"/>
    </location>
    <ligand>
        <name>a divalent metal cation</name>
        <dbReference type="ChEBI" id="CHEBI:60240"/>
        <label>1</label>
        <note>catalytic</note>
    </ligand>
</feature>
<evidence type="ECO:0000259" key="21">
    <source>
        <dbReference type="SMART" id="SM00479"/>
    </source>
</evidence>
<keyword evidence="13 19" id="KW-0464">Manganese</keyword>
<dbReference type="GO" id="GO:0045004">
    <property type="term" value="P:DNA replication proofreading"/>
    <property type="evidence" value="ECO:0007669"/>
    <property type="project" value="TreeGrafter"/>
</dbReference>
<dbReference type="PANTHER" id="PTHR30231:SF41">
    <property type="entry name" value="DNA POLYMERASE III SUBUNIT EPSILON"/>
    <property type="match status" value="1"/>
</dbReference>
<keyword evidence="23" id="KW-1185">Reference proteome</keyword>
<dbReference type="NCBIfam" id="TIGR00573">
    <property type="entry name" value="dnaq"/>
    <property type="match status" value="1"/>
</dbReference>
<comment type="cofactor">
    <cofactor evidence="19">
        <name>Mg(2+)</name>
        <dbReference type="ChEBI" id="CHEBI:18420"/>
    </cofactor>
    <cofactor evidence="19">
        <name>Mn(2+)</name>
        <dbReference type="ChEBI" id="CHEBI:29035"/>
    </cofactor>
    <text evidence="19">Binds 2 divalent metal cations. Magnesium or manganese.</text>
</comment>
<dbReference type="InterPro" id="IPR006054">
    <property type="entry name" value="DnaQ"/>
</dbReference>
<dbReference type="InterPro" id="IPR036397">
    <property type="entry name" value="RNaseH_sf"/>
</dbReference>
<keyword evidence="7 20" id="KW-0540">Nuclease</keyword>
<evidence type="ECO:0000313" key="23">
    <source>
        <dbReference type="Proteomes" id="UP000324924"/>
    </source>
</evidence>
<dbReference type="Proteomes" id="UP000324924">
    <property type="component" value="Chromosome"/>
</dbReference>
<evidence type="ECO:0000256" key="3">
    <source>
        <dbReference type="ARBA" id="ARBA00020352"/>
    </source>
</evidence>
<dbReference type="FunFam" id="3.30.420.10:FF:000012">
    <property type="entry name" value="DNA polymerase III subunit epsilon"/>
    <property type="match status" value="1"/>
</dbReference>
<evidence type="ECO:0000256" key="4">
    <source>
        <dbReference type="ARBA" id="ARBA00022679"/>
    </source>
</evidence>
<dbReference type="GO" id="GO:0046872">
    <property type="term" value="F:metal ion binding"/>
    <property type="evidence" value="ECO:0007669"/>
    <property type="project" value="UniProtKB-KW"/>
</dbReference>
<dbReference type="InterPro" id="IPR006309">
    <property type="entry name" value="DnaQ_proteo"/>
</dbReference>
<evidence type="ECO:0000256" key="17">
    <source>
        <dbReference type="PIRSR" id="PIRSR606309-1"/>
    </source>
</evidence>
<sequence length="237" mass="26879">MNLGMESKIEKSNQKSKQDIIILDTETTGLDPQKDKIIEIGCVKISDRKISTDSFQVFINPGIEISEESQNIHGITNEFIKDKPKFESVYSEFSNFIKDSILVAHNASFDMSFLNAEIKRLKHPILKNEVIDTLKVARKKFPGSPANLNALAKRFNISLHERDLHGALIDANILAKVYLCLTKPIASSLFAEQTTTKEVKETKYSYTKHKLTISNEEKNLHLDSLKIINAESDKWEV</sequence>
<evidence type="ECO:0000256" key="15">
    <source>
        <dbReference type="ARBA" id="ARBA00026073"/>
    </source>
</evidence>
<evidence type="ECO:0000256" key="18">
    <source>
        <dbReference type="PIRSR" id="PIRSR606309-2"/>
    </source>
</evidence>